<protein>
    <submittedName>
        <fullName evidence="2">Uncharacterized protein</fullName>
    </submittedName>
</protein>
<proteinExistence type="predicted"/>
<reference evidence="2" key="1">
    <citation type="submission" date="2023-03" db="EMBL/GenBank/DDBJ databases">
        <title>Massive genome expansion in bonnet fungi (Mycena s.s.) driven by repeated elements and novel gene families across ecological guilds.</title>
        <authorList>
            <consortium name="Lawrence Berkeley National Laboratory"/>
            <person name="Harder C.B."/>
            <person name="Miyauchi S."/>
            <person name="Viragh M."/>
            <person name="Kuo A."/>
            <person name="Thoen E."/>
            <person name="Andreopoulos B."/>
            <person name="Lu D."/>
            <person name="Skrede I."/>
            <person name="Drula E."/>
            <person name="Henrissat B."/>
            <person name="Morin E."/>
            <person name="Kohler A."/>
            <person name="Barry K."/>
            <person name="LaButti K."/>
            <person name="Morin E."/>
            <person name="Salamov A."/>
            <person name="Lipzen A."/>
            <person name="Mereny Z."/>
            <person name="Hegedus B."/>
            <person name="Baldrian P."/>
            <person name="Stursova M."/>
            <person name="Weitz H."/>
            <person name="Taylor A."/>
            <person name="Grigoriev I.V."/>
            <person name="Nagy L.G."/>
            <person name="Martin F."/>
            <person name="Kauserud H."/>
        </authorList>
    </citation>
    <scope>NUCLEOTIDE SEQUENCE</scope>
    <source>
        <strain evidence="2">9144</strain>
    </source>
</reference>
<sequence length="166" mass="17504">MAERNITPTAPQRLRIRPARMKTADGIVLGEILAQAAFPAGHEQTYTPGRETHKSMGDGRLVPGVRRVDGVLEAAAVTTTLIARHLEGTVRLASREQHPARTRCTTAGDVHGGGGGGGGEARSRRCSVTRSRAATQFGGFAVLPSALADADAFEHTLTLSTFGKLH</sequence>
<organism evidence="2 3">
    <name type="scientific">Mycena pura</name>
    <dbReference type="NCBI Taxonomy" id="153505"/>
    <lineage>
        <taxon>Eukaryota</taxon>
        <taxon>Fungi</taxon>
        <taxon>Dikarya</taxon>
        <taxon>Basidiomycota</taxon>
        <taxon>Agaricomycotina</taxon>
        <taxon>Agaricomycetes</taxon>
        <taxon>Agaricomycetidae</taxon>
        <taxon>Agaricales</taxon>
        <taxon>Marasmiineae</taxon>
        <taxon>Mycenaceae</taxon>
        <taxon>Mycena</taxon>
    </lineage>
</organism>
<feature type="compositionally biased region" description="Gly residues" evidence="1">
    <location>
        <begin position="110"/>
        <end position="120"/>
    </location>
</feature>
<dbReference type="EMBL" id="JARJCW010000062">
    <property type="protein sequence ID" value="KAJ7200634.1"/>
    <property type="molecule type" value="Genomic_DNA"/>
</dbReference>
<evidence type="ECO:0000313" key="2">
    <source>
        <dbReference type="EMBL" id="KAJ7200634.1"/>
    </source>
</evidence>
<name>A0AAD6V686_9AGAR</name>
<comment type="caution">
    <text evidence="2">The sequence shown here is derived from an EMBL/GenBank/DDBJ whole genome shotgun (WGS) entry which is preliminary data.</text>
</comment>
<feature type="region of interest" description="Disordered" evidence="1">
    <location>
        <begin position="97"/>
        <end position="123"/>
    </location>
</feature>
<gene>
    <name evidence="2" type="ORF">GGX14DRAFT_660017</name>
</gene>
<dbReference type="AlphaFoldDB" id="A0AAD6V686"/>
<evidence type="ECO:0000313" key="3">
    <source>
        <dbReference type="Proteomes" id="UP001219525"/>
    </source>
</evidence>
<keyword evidence="3" id="KW-1185">Reference proteome</keyword>
<dbReference type="Proteomes" id="UP001219525">
    <property type="component" value="Unassembled WGS sequence"/>
</dbReference>
<evidence type="ECO:0000256" key="1">
    <source>
        <dbReference type="SAM" id="MobiDB-lite"/>
    </source>
</evidence>
<accession>A0AAD6V686</accession>